<dbReference type="EMBL" id="VLNR01000077">
    <property type="protein sequence ID" value="TSE04640.1"/>
    <property type="molecule type" value="Genomic_DNA"/>
</dbReference>
<feature type="chain" id="PRO_5022188530" description="Collagen-like protein" evidence="1">
    <location>
        <begin position="24"/>
        <end position="234"/>
    </location>
</feature>
<keyword evidence="1" id="KW-0732">Signal</keyword>
<keyword evidence="3" id="KW-1185">Reference proteome</keyword>
<evidence type="ECO:0000256" key="1">
    <source>
        <dbReference type="SAM" id="SignalP"/>
    </source>
</evidence>
<name>A0A554VCY9_9FLAO</name>
<evidence type="ECO:0000313" key="2">
    <source>
        <dbReference type="EMBL" id="TSE04640.1"/>
    </source>
</evidence>
<dbReference type="RefSeq" id="WP_109437377.1">
    <property type="nucleotide sequence ID" value="NZ_CANLFO010000004.1"/>
</dbReference>
<proteinExistence type="predicted"/>
<organism evidence="2 3">
    <name type="scientific">Aquimarina algiphila</name>
    <dbReference type="NCBI Taxonomy" id="2047982"/>
    <lineage>
        <taxon>Bacteria</taxon>
        <taxon>Pseudomonadati</taxon>
        <taxon>Bacteroidota</taxon>
        <taxon>Flavobacteriia</taxon>
        <taxon>Flavobacteriales</taxon>
        <taxon>Flavobacteriaceae</taxon>
        <taxon>Aquimarina</taxon>
    </lineage>
</organism>
<gene>
    <name evidence="2" type="ORF">FOF46_25745</name>
</gene>
<dbReference type="Proteomes" id="UP000318833">
    <property type="component" value="Unassembled WGS sequence"/>
</dbReference>
<protein>
    <recommendedName>
        <fullName evidence="4">Collagen-like protein</fullName>
    </recommendedName>
</protein>
<dbReference type="OrthoDB" id="1452442at2"/>
<reference evidence="2 3" key="1">
    <citation type="submission" date="2019-07" db="EMBL/GenBank/DDBJ databases">
        <title>The draft genome sequence of Aquimarina algiphila M91.</title>
        <authorList>
            <person name="Meng X."/>
        </authorList>
    </citation>
    <scope>NUCLEOTIDE SEQUENCE [LARGE SCALE GENOMIC DNA]</scope>
    <source>
        <strain evidence="2 3">M91</strain>
    </source>
</reference>
<evidence type="ECO:0000313" key="3">
    <source>
        <dbReference type="Proteomes" id="UP000318833"/>
    </source>
</evidence>
<feature type="signal peptide" evidence="1">
    <location>
        <begin position="1"/>
        <end position="23"/>
    </location>
</feature>
<accession>A0A554VCY9</accession>
<comment type="caution">
    <text evidence="2">The sequence shown here is derived from an EMBL/GenBank/DDBJ whole genome shotgun (WGS) entry which is preliminary data.</text>
</comment>
<evidence type="ECO:0008006" key="4">
    <source>
        <dbReference type="Google" id="ProtNLM"/>
    </source>
</evidence>
<sequence>MKRFNHINIYKAIFICCFGVLFANCEGEDGEIGPAGQDAINGIDGADGINGTDGTDGLGFDELTQFGSITLTLKGTRPDDVAFTDSNVFRFTPLSPEILPQSNSVILEESFLQFDFGRFLSAPGGEEFQSVGTTFSLQVTNPESDNPEFTESRFTIFQYPVISDDLTILDITTFVGSDNDIENFSITNFNFNNETNVLTFSFTLDVPANRNTTGNELSVSGEVDVIVLRELQRT</sequence>
<dbReference type="AlphaFoldDB" id="A0A554VCY9"/>